<feature type="region of interest" description="Disordered" evidence="1">
    <location>
        <begin position="46"/>
        <end position="85"/>
    </location>
</feature>
<name>A0AAP0LEV6_9MAGN</name>
<proteinExistence type="predicted"/>
<accession>A0AAP0LEV6</accession>
<gene>
    <name evidence="2" type="ORF">Syun_001087</name>
</gene>
<evidence type="ECO:0000313" key="2">
    <source>
        <dbReference type="EMBL" id="KAK9168947.1"/>
    </source>
</evidence>
<evidence type="ECO:0000313" key="3">
    <source>
        <dbReference type="Proteomes" id="UP001420932"/>
    </source>
</evidence>
<evidence type="ECO:0000256" key="1">
    <source>
        <dbReference type="SAM" id="MobiDB-lite"/>
    </source>
</evidence>
<dbReference type="AlphaFoldDB" id="A0AAP0LEV6"/>
<dbReference type="EMBL" id="JBBNAF010000001">
    <property type="protein sequence ID" value="KAK9168947.1"/>
    <property type="molecule type" value="Genomic_DNA"/>
</dbReference>
<reference evidence="2 3" key="1">
    <citation type="submission" date="2024-01" db="EMBL/GenBank/DDBJ databases">
        <title>Genome assemblies of Stephania.</title>
        <authorList>
            <person name="Yang L."/>
        </authorList>
    </citation>
    <scope>NUCLEOTIDE SEQUENCE [LARGE SCALE GENOMIC DNA]</scope>
    <source>
        <strain evidence="2">YNDBR</strain>
        <tissue evidence="2">Leaf</tissue>
    </source>
</reference>
<keyword evidence="3" id="KW-1185">Reference proteome</keyword>
<organism evidence="2 3">
    <name type="scientific">Stephania yunnanensis</name>
    <dbReference type="NCBI Taxonomy" id="152371"/>
    <lineage>
        <taxon>Eukaryota</taxon>
        <taxon>Viridiplantae</taxon>
        <taxon>Streptophyta</taxon>
        <taxon>Embryophyta</taxon>
        <taxon>Tracheophyta</taxon>
        <taxon>Spermatophyta</taxon>
        <taxon>Magnoliopsida</taxon>
        <taxon>Ranunculales</taxon>
        <taxon>Menispermaceae</taxon>
        <taxon>Menispermoideae</taxon>
        <taxon>Cissampelideae</taxon>
        <taxon>Stephania</taxon>
    </lineage>
</organism>
<protein>
    <submittedName>
        <fullName evidence="2">Uncharacterized protein</fullName>
    </submittedName>
</protein>
<comment type="caution">
    <text evidence="2">The sequence shown here is derived from an EMBL/GenBank/DDBJ whole genome shotgun (WGS) entry which is preliminary data.</text>
</comment>
<dbReference type="Proteomes" id="UP001420932">
    <property type="component" value="Unassembled WGS sequence"/>
</dbReference>
<sequence>MRYEDLGGGTSRKPMVRLSKLVAIVQRLAQFKAFMQIQFGMRMDFGASTIQAPPPPPQEHHQQVGMDPARSPQQKHDDDDEENHD</sequence>